<proteinExistence type="predicted"/>
<evidence type="ECO:0000313" key="1">
    <source>
        <dbReference type="EMBL" id="MBX61024.1"/>
    </source>
</evidence>
<organism evidence="1">
    <name type="scientific">Rhizophora mucronata</name>
    <name type="common">Asiatic mangrove</name>
    <dbReference type="NCBI Taxonomy" id="61149"/>
    <lineage>
        <taxon>Eukaryota</taxon>
        <taxon>Viridiplantae</taxon>
        <taxon>Streptophyta</taxon>
        <taxon>Embryophyta</taxon>
        <taxon>Tracheophyta</taxon>
        <taxon>Spermatophyta</taxon>
        <taxon>Magnoliopsida</taxon>
        <taxon>eudicotyledons</taxon>
        <taxon>Gunneridae</taxon>
        <taxon>Pentapetalae</taxon>
        <taxon>rosids</taxon>
        <taxon>fabids</taxon>
        <taxon>Malpighiales</taxon>
        <taxon>Rhizophoraceae</taxon>
        <taxon>Rhizophora</taxon>
    </lineage>
</organism>
<accession>A0A2P2Q1Z5</accession>
<dbReference type="AlphaFoldDB" id="A0A2P2Q1Z5"/>
<protein>
    <submittedName>
        <fullName evidence="1">Uncharacterized protein</fullName>
    </submittedName>
</protein>
<sequence>MTLRINWRPISLTTSRVQLNTTTLF</sequence>
<name>A0A2P2Q1Z5_RHIMU</name>
<reference evidence="1" key="1">
    <citation type="submission" date="2018-02" db="EMBL/GenBank/DDBJ databases">
        <title>Rhizophora mucronata_Transcriptome.</title>
        <authorList>
            <person name="Meera S.P."/>
            <person name="Sreeshan A."/>
            <person name="Augustine A."/>
        </authorList>
    </citation>
    <scope>NUCLEOTIDE SEQUENCE</scope>
    <source>
        <tissue evidence="1">Leaf</tissue>
    </source>
</reference>
<dbReference type="EMBL" id="GGEC01080540">
    <property type="protein sequence ID" value="MBX61024.1"/>
    <property type="molecule type" value="Transcribed_RNA"/>
</dbReference>